<name>A0AA96WRJ5_9VIRU</name>
<sequence length="200" mass="23370">MDALKALVLEIYGIKAKILSSDCRIDSINFHKAYETFRNFDQWRDARTDNEVTQCLQFVVRDLDIINTLRLARIDTELPTLLLSRRHVSVDTDGFMNDVYLLRTLVHNFQELAVLPLSILVGAFRGRCEAGKDDFAEFWYNCQGLIDTQWHSLRFKKEAIVLAMDTRDLSFLENFSSFGRFSGHFVTEQFYELNQYCNPF</sequence>
<proteinExistence type="predicted"/>
<organism evidence="1">
    <name type="scientific">Jasmine virus A</name>
    <dbReference type="NCBI Taxonomy" id="3080342"/>
    <lineage>
        <taxon>Viruses</taxon>
        <taxon>Riboviria</taxon>
    </lineage>
</organism>
<reference evidence="1" key="1">
    <citation type="journal article" date="2024" name="Virus Evol.">
        <title>Conserved untranslated regions of multipartite viruses: Natural markers of novel viral genomic components and tags of viral evolution.</title>
        <authorList>
            <person name="Zhang S."/>
            <person name="Yang C."/>
            <person name="Qiu Y."/>
            <person name="Liao R."/>
            <person name="Xuan Z."/>
            <person name="Ren F."/>
            <person name="Dong Y."/>
            <person name="Xie X."/>
            <person name="Han Y."/>
            <person name="Wu D."/>
            <person name="Ramos-Gonzalez P.L."/>
            <person name="Freitas-Astua J."/>
            <person name="Yang H."/>
            <person name="Zhou C."/>
            <person name="Cao M."/>
        </authorList>
    </citation>
    <scope>NUCLEOTIDE SEQUENCE</scope>
    <source>
        <strain evidence="1">A-1</strain>
    </source>
</reference>
<evidence type="ECO:0000313" key="1">
    <source>
        <dbReference type="EMBL" id="WNZ34439.1"/>
    </source>
</evidence>
<accession>A0AA96WRJ5</accession>
<reference evidence="1" key="2">
    <citation type="submission" date="2024-06" db="EMBL/GenBank/DDBJ databases">
        <authorList>
            <person name="Han Y."/>
            <person name="Zhang S."/>
            <person name="Cao M."/>
        </authorList>
    </citation>
    <scope>NUCLEOTIDE SEQUENCE</scope>
    <source>
        <strain evidence="1">A-1</strain>
    </source>
</reference>
<protein>
    <submittedName>
        <fullName evidence="1">P23</fullName>
    </submittedName>
</protein>
<dbReference type="EMBL" id="OR532447">
    <property type="protein sequence ID" value="WNZ34439.1"/>
    <property type="molecule type" value="Genomic_RNA"/>
</dbReference>